<feature type="domain" description="DUF2231" evidence="2">
    <location>
        <begin position="9"/>
        <end position="148"/>
    </location>
</feature>
<dbReference type="Pfam" id="PF09990">
    <property type="entry name" value="DUF2231"/>
    <property type="match status" value="1"/>
</dbReference>
<evidence type="ECO:0000256" key="1">
    <source>
        <dbReference type="SAM" id="Phobius"/>
    </source>
</evidence>
<keyword evidence="1" id="KW-1133">Transmembrane helix</keyword>
<dbReference type="Proteomes" id="UP000730482">
    <property type="component" value="Unassembled WGS sequence"/>
</dbReference>
<gene>
    <name evidence="3" type="ORF">KGQ19_05210</name>
</gene>
<keyword evidence="1" id="KW-0472">Membrane</keyword>
<name>A0ABS5KKF3_9ACTN</name>
<evidence type="ECO:0000259" key="2">
    <source>
        <dbReference type="Pfam" id="PF09990"/>
    </source>
</evidence>
<reference evidence="3 4" key="1">
    <citation type="submission" date="2020-02" db="EMBL/GenBank/DDBJ databases">
        <title>Acidophilic actinobacteria isolated from forest soil.</title>
        <authorList>
            <person name="Golinska P."/>
        </authorList>
    </citation>
    <scope>NUCLEOTIDE SEQUENCE [LARGE SCALE GENOMIC DNA]</scope>
    <source>
        <strain evidence="3 4">NL8</strain>
    </source>
</reference>
<proteinExistence type="predicted"/>
<feature type="transmembrane region" description="Helical" evidence="1">
    <location>
        <begin position="12"/>
        <end position="34"/>
    </location>
</feature>
<keyword evidence="1" id="KW-0812">Transmembrane</keyword>
<sequence length="152" mass="16330">MTYKIFDLPSHILVIHLVVVGIPVAGLATVGMAVRPQWRSGKAGLAIIIVDALAVVGTYIARITGEQFFNNQPGLRTLKQVIDHKNLGMTLIWYVLGLLVAAILLVLAEKYERPPLTTVFAIIATVAAVAAVVQTVRVGDAGARATWSGYIR</sequence>
<feature type="transmembrane region" description="Helical" evidence="1">
    <location>
        <begin position="91"/>
        <end position="108"/>
    </location>
</feature>
<keyword evidence="4" id="KW-1185">Reference proteome</keyword>
<feature type="transmembrane region" description="Helical" evidence="1">
    <location>
        <begin position="43"/>
        <end position="61"/>
    </location>
</feature>
<feature type="transmembrane region" description="Helical" evidence="1">
    <location>
        <begin position="115"/>
        <end position="133"/>
    </location>
</feature>
<organism evidence="3 4">
    <name type="scientific">Catenulispora pinistramenti</name>
    <dbReference type="NCBI Taxonomy" id="2705254"/>
    <lineage>
        <taxon>Bacteria</taxon>
        <taxon>Bacillati</taxon>
        <taxon>Actinomycetota</taxon>
        <taxon>Actinomycetes</taxon>
        <taxon>Catenulisporales</taxon>
        <taxon>Catenulisporaceae</taxon>
        <taxon>Catenulispora</taxon>
    </lineage>
</organism>
<dbReference type="EMBL" id="JAAFYZ010000011">
    <property type="protein sequence ID" value="MBS2546259.1"/>
    <property type="molecule type" value="Genomic_DNA"/>
</dbReference>
<protein>
    <recommendedName>
        <fullName evidence="2">DUF2231 domain-containing protein</fullName>
    </recommendedName>
</protein>
<accession>A0ABS5KKF3</accession>
<dbReference type="RefSeq" id="WP_212007910.1">
    <property type="nucleotide sequence ID" value="NZ_JAAFYZ010000011.1"/>
</dbReference>
<comment type="caution">
    <text evidence="3">The sequence shown here is derived from an EMBL/GenBank/DDBJ whole genome shotgun (WGS) entry which is preliminary data.</text>
</comment>
<evidence type="ECO:0000313" key="3">
    <source>
        <dbReference type="EMBL" id="MBS2546259.1"/>
    </source>
</evidence>
<dbReference type="InterPro" id="IPR019251">
    <property type="entry name" value="DUF2231_TM"/>
</dbReference>
<evidence type="ECO:0000313" key="4">
    <source>
        <dbReference type="Proteomes" id="UP000730482"/>
    </source>
</evidence>